<sequence length="239" mass="26709">MRYYRCSTTDHVVTCTAWRTPSNIPQILVVVVPVATVSHFGVLREVEYVGLDFHFVLSTYTVLDPSNQDNNNNITSKMKSHILNSPSLIEYKGVKFLIFDAPTDVTLDNYIKVFKKNNLKYIVRACDPSYSTDKLTQENIEVLEMPFPDGGTPSDAVITQWTTLVRTVYKDEGCHIGVHCVAGLGRAPVLVAIALMELGASYTDAVDLIREKRKGAINAKQLRFLKSYTPKKKGGCNIM</sequence>
<comment type="caution">
    <text evidence="12">The sequence shown here is derived from an EMBL/GenBank/DDBJ whole genome shotgun (WGS) entry which is preliminary data.</text>
</comment>
<keyword evidence="8" id="KW-0636">Prenylation</keyword>
<comment type="similarity">
    <text evidence="1">Belongs to the protein-tyrosine phosphatase family.</text>
</comment>
<dbReference type="AlphaFoldDB" id="A0A2P6MYB0"/>
<evidence type="ECO:0000256" key="1">
    <source>
        <dbReference type="ARBA" id="ARBA00009580"/>
    </source>
</evidence>
<name>A0A2P6MYB0_9EUKA</name>
<keyword evidence="6" id="KW-1015">Disulfide bond</keyword>
<dbReference type="GO" id="GO:0004725">
    <property type="term" value="F:protein tyrosine phosphatase activity"/>
    <property type="evidence" value="ECO:0007669"/>
    <property type="project" value="UniProtKB-EC"/>
</dbReference>
<evidence type="ECO:0000259" key="11">
    <source>
        <dbReference type="PROSITE" id="PS50056"/>
    </source>
</evidence>
<dbReference type="InterPro" id="IPR050561">
    <property type="entry name" value="PTP"/>
</dbReference>
<dbReference type="FunFam" id="3.90.190.10:FF:000086">
    <property type="entry name" value="Protein tyrosine phosphatase-like protein"/>
    <property type="match status" value="1"/>
</dbReference>
<evidence type="ECO:0000256" key="3">
    <source>
        <dbReference type="ARBA" id="ARBA00022481"/>
    </source>
</evidence>
<dbReference type="STRING" id="1890364.A0A2P6MYB0"/>
<evidence type="ECO:0000259" key="10">
    <source>
        <dbReference type="PROSITE" id="PS50054"/>
    </source>
</evidence>
<organism evidence="12 13">
    <name type="scientific">Planoprotostelium fungivorum</name>
    <dbReference type="NCBI Taxonomy" id="1890364"/>
    <lineage>
        <taxon>Eukaryota</taxon>
        <taxon>Amoebozoa</taxon>
        <taxon>Evosea</taxon>
        <taxon>Variosea</taxon>
        <taxon>Cavosteliida</taxon>
        <taxon>Cavosteliaceae</taxon>
        <taxon>Planoprotostelium</taxon>
    </lineage>
</organism>
<keyword evidence="3" id="KW-0488">Methylation</keyword>
<dbReference type="PROSITE" id="PS50054">
    <property type="entry name" value="TYR_PHOSPHATASE_DUAL"/>
    <property type="match status" value="1"/>
</dbReference>
<keyword evidence="4" id="KW-0378">Hydrolase</keyword>
<reference evidence="12 13" key="1">
    <citation type="journal article" date="2018" name="Genome Biol. Evol.">
        <title>Multiple Roots of Fruiting Body Formation in Amoebozoa.</title>
        <authorList>
            <person name="Hillmann F."/>
            <person name="Forbes G."/>
            <person name="Novohradska S."/>
            <person name="Ferling I."/>
            <person name="Riege K."/>
            <person name="Groth M."/>
            <person name="Westermann M."/>
            <person name="Marz M."/>
            <person name="Spaller T."/>
            <person name="Winckler T."/>
            <person name="Schaap P."/>
            <person name="Glockner G."/>
        </authorList>
    </citation>
    <scope>NUCLEOTIDE SEQUENCE [LARGE SCALE GENOMIC DNA]</scope>
    <source>
        <strain evidence="12 13">Jena</strain>
    </source>
</reference>
<evidence type="ECO:0000313" key="13">
    <source>
        <dbReference type="Proteomes" id="UP000241769"/>
    </source>
</evidence>
<evidence type="ECO:0000256" key="8">
    <source>
        <dbReference type="ARBA" id="ARBA00023289"/>
    </source>
</evidence>
<dbReference type="PANTHER" id="PTHR23339">
    <property type="entry name" value="TYROSINE SPECIFIC PROTEIN PHOSPHATASE AND DUAL SPECIFICITY PROTEIN PHOSPHATASE"/>
    <property type="match status" value="1"/>
</dbReference>
<dbReference type="InParanoid" id="A0A2P6MYB0"/>
<evidence type="ECO:0000256" key="2">
    <source>
        <dbReference type="ARBA" id="ARBA00013064"/>
    </source>
</evidence>
<dbReference type="Pfam" id="PF00782">
    <property type="entry name" value="DSPc"/>
    <property type="match status" value="1"/>
</dbReference>
<keyword evidence="5" id="KW-0904">Protein phosphatase</keyword>
<keyword evidence="7" id="KW-0449">Lipoprotein</keyword>
<evidence type="ECO:0000256" key="5">
    <source>
        <dbReference type="ARBA" id="ARBA00022912"/>
    </source>
</evidence>
<dbReference type="GO" id="GO:0005737">
    <property type="term" value="C:cytoplasm"/>
    <property type="evidence" value="ECO:0007669"/>
    <property type="project" value="UniProtKB-ARBA"/>
</dbReference>
<dbReference type="InterPro" id="IPR000340">
    <property type="entry name" value="Dual-sp_phosphatase_cat-dom"/>
</dbReference>
<evidence type="ECO:0000313" key="12">
    <source>
        <dbReference type="EMBL" id="PRP76663.1"/>
    </source>
</evidence>
<evidence type="ECO:0000256" key="4">
    <source>
        <dbReference type="ARBA" id="ARBA00022801"/>
    </source>
</evidence>
<dbReference type="PROSITE" id="PS50056">
    <property type="entry name" value="TYR_PHOSPHATASE_2"/>
    <property type="match status" value="1"/>
</dbReference>
<dbReference type="OrthoDB" id="5632at2759"/>
<evidence type="ECO:0000256" key="9">
    <source>
        <dbReference type="ARBA" id="ARBA00051722"/>
    </source>
</evidence>
<dbReference type="Gene3D" id="3.90.190.10">
    <property type="entry name" value="Protein tyrosine phosphatase superfamily"/>
    <property type="match status" value="1"/>
</dbReference>
<dbReference type="InterPro" id="IPR000387">
    <property type="entry name" value="Tyr_Pase_dom"/>
</dbReference>
<dbReference type="SMART" id="SM00404">
    <property type="entry name" value="PTPc_motif"/>
    <property type="match status" value="1"/>
</dbReference>
<dbReference type="InterPro" id="IPR020422">
    <property type="entry name" value="TYR_PHOSPHATASE_DUAL_dom"/>
</dbReference>
<dbReference type="InterPro" id="IPR003595">
    <property type="entry name" value="Tyr_Pase_cat"/>
</dbReference>
<dbReference type="Proteomes" id="UP000241769">
    <property type="component" value="Unassembled WGS sequence"/>
</dbReference>
<evidence type="ECO:0000256" key="6">
    <source>
        <dbReference type="ARBA" id="ARBA00023157"/>
    </source>
</evidence>
<protein>
    <recommendedName>
        <fullName evidence="2">protein-tyrosine-phosphatase</fullName>
        <ecNumber evidence="2">3.1.3.48</ecNumber>
    </recommendedName>
</protein>
<dbReference type="EMBL" id="MDYQ01000309">
    <property type="protein sequence ID" value="PRP76663.1"/>
    <property type="molecule type" value="Genomic_DNA"/>
</dbReference>
<keyword evidence="13" id="KW-1185">Reference proteome</keyword>
<accession>A0A2P6MYB0</accession>
<dbReference type="FunCoup" id="A0A2P6MYB0">
    <property type="interactions" value="6"/>
</dbReference>
<proteinExistence type="inferred from homology"/>
<feature type="domain" description="Tyrosine-protein phosphatase" evidence="10">
    <location>
        <begin position="85"/>
        <end position="237"/>
    </location>
</feature>
<dbReference type="CDD" id="cd14500">
    <property type="entry name" value="PTP-IVa"/>
    <property type="match status" value="1"/>
</dbReference>
<feature type="domain" description="Tyrosine specific protein phosphatases" evidence="11">
    <location>
        <begin position="159"/>
        <end position="224"/>
    </location>
</feature>
<dbReference type="SUPFAM" id="SSF52799">
    <property type="entry name" value="(Phosphotyrosine protein) phosphatases II"/>
    <property type="match status" value="1"/>
</dbReference>
<dbReference type="InterPro" id="IPR029021">
    <property type="entry name" value="Prot-tyrosine_phosphatase-like"/>
</dbReference>
<gene>
    <name evidence="12" type="ORF">PROFUN_14899</name>
</gene>
<evidence type="ECO:0000256" key="7">
    <source>
        <dbReference type="ARBA" id="ARBA00023288"/>
    </source>
</evidence>
<dbReference type="EC" id="3.1.3.48" evidence="2"/>
<comment type="catalytic activity">
    <reaction evidence="9">
        <text>O-phospho-L-tyrosyl-[protein] + H2O = L-tyrosyl-[protein] + phosphate</text>
        <dbReference type="Rhea" id="RHEA:10684"/>
        <dbReference type="Rhea" id="RHEA-COMP:10136"/>
        <dbReference type="Rhea" id="RHEA-COMP:20101"/>
        <dbReference type="ChEBI" id="CHEBI:15377"/>
        <dbReference type="ChEBI" id="CHEBI:43474"/>
        <dbReference type="ChEBI" id="CHEBI:46858"/>
        <dbReference type="ChEBI" id="CHEBI:61978"/>
        <dbReference type="EC" id="3.1.3.48"/>
    </reaction>
</comment>